<reference evidence="1" key="2">
    <citation type="submission" date="2013-04" db="UniProtKB">
        <authorList>
            <consortium name="EnsemblPlants"/>
        </authorList>
    </citation>
    <scope>IDENTIFICATION</scope>
</reference>
<dbReference type="HOGENOM" id="CLU_2779909_0_0_1"/>
<dbReference type="Proteomes" id="UP000006038">
    <property type="component" value="Chromosome 4"/>
</dbReference>
<organism evidence="1">
    <name type="scientific">Oryza brachyantha</name>
    <name type="common">malo sina</name>
    <dbReference type="NCBI Taxonomy" id="4533"/>
    <lineage>
        <taxon>Eukaryota</taxon>
        <taxon>Viridiplantae</taxon>
        <taxon>Streptophyta</taxon>
        <taxon>Embryophyta</taxon>
        <taxon>Tracheophyta</taxon>
        <taxon>Spermatophyta</taxon>
        <taxon>Magnoliopsida</taxon>
        <taxon>Liliopsida</taxon>
        <taxon>Poales</taxon>
        <taxon>Poaceae</taxon>
        <taxon>BOP clade</taxon>
        <taxon>Oryzoideae</taxon>
        <taxon>Oryzeae</taxon>
        <taxon>Oryzinae</taxon>
        <taxon>Oryza</taxon>
    </lineage>
</organism>
<dbReference type="AlphaFoldDB" id="J3LXS6"/>
<dbReference type="Gramene" id="OB04G19510.1">
    <property type="protein sequence ID" value="OB04G19510.1"/>
    <property type="gene ID" value="OB04G19510"/>
</dbReference>
<keyword evidence="2" id="KW-1185">Reference proteome</keyword>
<protein>
    <submittedName>
        <fullName evidence="1">Uncharacterized protein</fullName>
    </submittedName>
</protein>
<reference evidence="1" key="1">
    <citation type="journal article" date="2013" name="Nat. Commun.">
        <title>Whole-genome sequencing of Oryza brachyantha reveals mechanisms underlying Oryza genome evolution.</title>
        <authorList>
            <person name="Chen J."/>
            <person name="Huang Q."/>
            <person name="Gao D."/>
            <person name="Wang J."/>
            <person name="Lang Y."/>
            <person name="Liu T."/>
            <person name="Li B."/>
            <person name="Bai Z."/>
            <person name="Luis Goicoechea J."/>
            <person name="Liang C."/>
            <person name="Chen C."/>
            <person name="Zhang W."/>
            <person name="Sun S."/>
            <person name="Liao Y."/>
            <person name="Zhang X."/>
            <person name="Yang L."/>
            <person name="Song C."/>
            <person name="Wang M."/>
            <person name="Shi J."/>
            <person name="Liu G."/>
            <person name="Liu J."/>
            <person name="Zhou H."/>
            <person name="Zhou W."/>
            <person name="Yu Q."/>
            <person name="An N."/>
            <person name="Chen Y."/>
            <person name="Cai Q."/>
            <person name="Wang B."/>
            <person name="Liu B."/>
            <person name="Min J."/>
            <person name="Huang Y."/>
            <person name="Wu H."/>
            <person name="Li Z."/>
            <person name="Zhang Y."/>
            <person name="Yin Y."/>
            <person name="Song W."/>
            <person name="Jiang J."/>
            <person name="Jackson S.A."/>
            <person name="Wing R.A."/>
            <person name="Wang J."/>
            <person name="Chen M."/>
        </authorList>
    </citation>
    <scope>NUCLEOTIDE SEQUENCE [LARGE SCALE GENOMIC DNA]</scope>
    <source>
        <strain evidence="1">cv. IRGC 101232</strain>
    </source>
</reference>
<name>J3LXS6_ORYBR</name>
<evidence type="ECO:0000313" key="2">
    <source>
        <dbReference type="Proteomes" id="UP000006038"/>
    </source>
</evidence>
<evidence type="ECO:0000313" key="1">
    <source>
        <dbReference type="EnsemblPlants" id="OB04G19510.1"/>
    </source>
</evidence>
<sequence>MCLTYLCARIGYEMQVTSTPKWALSLYMLVFHDRNVQICGQMSTHGALRSRIAVDGPSSSKATSQPPIC</sequence>
<accession>J3LXS6</accession>
<proteinExistence type="predicted"/>
<dbReference type="EnsemblPlants" id="OB04G19510.1">
    <property type="protein sequence ID" value="OB04G19510.1"/>
    <property type="gene ID" value="OB04G19510"/>
</dbReference>